<dbReference type="SMART" id="SM00387">
    <property type="entry name" value="HATPase_c"/>
    <property type="match status" value="1"/>
</dbReference>
<dbReference type="InterPro" id="IPR004358">
    <property type="entry name" value="Sig_transdc_His_kin-like_C"/>
</dbReference>
<dbReference type="Proteomes" id="UP000030700">
    <property type="component" value="Unassembled WGS sequence"/>
</dbReference>
<dbReference type="FunFam" id="3.30.565.10:FF:000006">
    <property type="entry name" value="Sensor histidine kinase WalK"/>
    <property type="match status" value="1"/>
</dbReference>
<dbReference type="InterPro" id="IPR050736">
    <property type="entry name" value="Sensor_HK_Regulatory"/>
</dbReference>
<dbReference type="SMART" id="SM00388">
    <property type="entry name" value="HisKA"/>
    <property type="match status" value="1"/>
</dbReference>
<evidence type="ECO:0000313" key="8">
    <source>
        <dbReference type="EMBL" id="GAK54053.1"/>
    </source>
</evidence>
<name>A0A081BRM2_9BACT</name>
<dbReference type="Gene3D" id="1.10.287.130">
    <property type="match status" value="1"/>
</dbReference>
<reference evidence="8" key="1">
    <citation type="journal article" date="2015" name="PeerJ">
        <title>First genomic representation of candidate bacterial phylum KSB3 points to enhanced environmental sensing as a trigger of wastewater bulking.</title>
        <authorList>
            <person name="Sekiguchi Y."/>
            <person name="Ohashi A."/>
            <person name="Parks D.H."/>
            <person name="Yamauchi T."/>
            <person name="Tyson G.W."/>
            <person name="Hugenholtz P."/>
        </authorList>
    </citation>
    <scope>NUCLEOTIDE SEQUENCE [LARGE SCALE GENOMIC DNA]</scope>
</reference>
<dbReference type="PANTHER" id="PTHR43711:SF26">
    <property type="entry name" value="SENSOR HISTIDINE KINASE RCSC"/>
    <property type="match status" value="1"/>
</dbReference>
<dbReference type="CDD" id="cd00075">
    <property type="entry name" value="HATPase"/>
    <property type="match status" value="1"/>
</dbReference>
<dbReference type="EMBL" id="DF820460">
    <property type="protein sequence ID" value="GAK54053.1"/>
    <property type="molecule type" value="Genomic_DNA"/>
</dbReference>
<keyword evidence="9" id="KW-1185">Reference proteome</keyword>
<evidence type="ECO:0000256" key="5">
    <source>
        <dbReference type="ARBA" id="ARBA00022777"/>
    </source>
</evidence>
<dbReference type="InterPro" id="IPR003594">
    <property type="entry name" value="HATPase_dom"/>
</dbReference>
<dbReference type="AlphaFoldDB" id="A0A081BRM2"/>
<dbReference type="InterPro" id="IPR005467">
    <property type="entry name" value="His_kinase_dom"/>
</dbReference>
<dbReference type="InterPro" id="IPR036890">
    <property type="entry name" value="HATPase_C_sf"/>
</dbReference>
<accession>A0A081BRM2</accession>
<keyword evidence="3" id="KW-0597">Phosphoprotein</keyword>
<protein>
    <recommendedName>
        <fullName evidence="2">histidine kinase</fullName>
        <ecNumber evidence="2">2.7.13.3</ecNumber>
    </recommendedName>
</protein>
<dbReference type="PRINTS" id="PR00344">
    <property type="entry name" value="BCTRLSENSOR"/>
</dbReference>
<evidence type="ECO:0000256" key="3">
    <source>
        <dbReference type="ARBA" id="ARBA00022553"/>
    </source>
</evidence>
<evidence type="ECO:0000259" key="7">
    <source>
        <dbReference type="PROSITE" id="PS50109"/>
    </source>
</evidence>
<dbReference type="Gene3D" id="3.30.565.10">
    <property type="entry name" value="Histidine kinase-like ATPase, C-terminal domain"/>
    <property type="match status" value="1"/>
</dbReference>
<dbReference type="EC" id="2.7.13.3" evidence="2"/>
<keyword evidence="6" id="KW-0902">Two-component regulatory system</keyword>
<dbReference type="HOGENOM" id="CLU_000445_89_3_0"/>
<dbReference type="Pfam" id="PF02518">
    <property type="entry name" value="HATPase_c"/>
    <property type="match status" value="1"/>
</dbReference>
<sequence>MAQEKELNQLKTHFLSMASHEFRTPLTTIQLSNDLLKRYGGKMGDEKRAEECAVIERAVNRMTLLLNDVLMIAKGETGKVELNRERVNILELCQQVVDTYKLLSDGTHTVSITFSGDFVPILVDPKLLHHVFSNLLSNAIKYSPKGGTIAVQVKQTPDRVLWQITDQGMGIPADELPHLFEVFHRAHNAASIQGTGLGLSIVKQFVELHGGTITVNSVENQGTTFLITLPVIQES</sequence>
<dbReference type="PANTHER" id="PTHR43711">
    <property type="entry name" value="TWO-COMPONENT HISTIDINE KINASE"/>
    <property type="match status" value="1"/>
</dbReference>
<proteinExistence type="predicted"/>
<dbReference type="Pfam" id="PF00512">
    <property type="entry name" value="HisKA"/>
    <property type="match status" value="1"/>
</dbReference>
<dbReference type="CDD" id="cd00082">
    <property type="entry name" value="HisKA"/>
    <property type="match status" value="1"/>
</dbReference>
<evidence type="ECO:0000256" key="6">
    <source>
        <dbReference type="ARBA" id="ARBA00023012"/>
    </source>
</evidence>
<gene>
    <name evidence="8" type="ORF">U14_05330</name>
</gene>
<keyword evidence="4" id="KW-0808">Transferase</keyword>
<keyword evidence="5 8" id="KW-0418">Kinase</keyword>
<dbReference type="InterPro" id="IPR003661">
    <property type="entry name" value="HisK_dim/P_dom"/>
</dbReference>
<organism evidence="8">
    <name type="scientific">Candidatus Moduliflexus flocculans</name>
    <dbReference type="NCBI Taxonomy" id="1499966"/>
    <lineage>
        <taxon>Bacteria</taxon>
        <taxon>Candidatus Moduliflexota</taxon>
        <taxon>Candidatus Moduliflexia</taxon>
        <taxon>Candidatus Moduliflexales</taxon>
        <taxon>Candidatus Moduliflexaceae</taxon>
    </lineage>
</organism>
<evidence type="ECO:0000256" key="1">
    <source>
        <dbReference type="ARBA" id="ARBA00000085"/>
    </source>
</evidence>
<dbReference type="STRING" id="1499966.U14_05330"/>
<feature type="domain" description="Histidine kinase" evidence="7">
    <location>
        <begin position="17"/>
        <end position="233"/>
    </location>
</feature>
<evidence type="ECO:0000256" key="2">
    <source>
        <dbReference type="ARBA" id="ARBA00012438"/>
    </source>
</evidence>
<dbReference type="GO" id="GO:0000155">
    <property type="term" value="F:phosphorelay sensor kinase activity"/>
    <property type="evidence" value="ECO:0007669"/>
    <property type="project" value="InterPro"/>
</dbReference>
<evidence type="ECO:0000313" key="9">
    <source>
        <dbReference type="Proteomes" id="UP000030700"/>
    </source>
</evidence>
<evidence type="ECO:0000256" key="4">
    <source>
        <dbReference type="ARBA" id="ARBA00022679"/>
    </source>
</evidence>
<comment type="catalytic activity">
    <reaction evidence="1">
        <text>ATP + protein L-histidine = ADP + protein N-phospho-L-histidine.</text>
        <dbReference type="EC" id="2.7.13.3"/>
    </reaction>
</comment>
<dbReference type="SUPFAM" id="SSF47384">
    <property type="entry name" value="Homodimeric domain of signal transducing histidine kinase"/>
    <property type="match status" value="1"/>
</dbReference>
<dbReference type="SUPFAM" id="SSF55874">
    <property type="entry name" value="ATPase domain of HSP90 chaperone/DNA topoisomerase II/histidine kinase"/>
    <property type="match status" value="1"/>
</dbReference>
<dbReference type="InterPro" id="IPR036097">
    <property type="entry name" value="HisK_dim/P_sf"/>
</dbReference>
<dbReference type="PROSITE" id="PS50109">
    <property type="entry name" value="HIS_KIN"/>
    <property type="match status" value="1"/>
</dbReference>